<protein>
    <submittedName>
        <fullName evidence="1">Uncharacterized protein</fullName>
    </submittedName>
</protein>
<reference evidence="1" key="1">
    <citation type="submission" date="2020-10" db="EMBL/GenBank/DDBJ databases">
        <title>Taxonomic study of unclassified bacteria belonging to the class Ktedonobacteria.</title>
        <authorList>
            <person name="Yabe S."/>
            <person name="Wang C.M."/>
            <person name="Zheng Y."/>
            <person name="Sakai Y."/>
            <person name="Cavaletti L."/>
            <person name="Monciardini P."/>
            <person name="Donadio S."/>
        </authorList>
    </citation>
    <scope>NUCLEOTIDE SEQUENCE</scope>
    <source>
        <strain evidence="1">SOSP1-1</strain>
    </source>
</reference>
<dbReference type="Proteomes" id="UP000612362">
    <property type="component" value="Unassembled WGS sequence"/>
</dbReference>
<accession>A0A8J3I6C6</accession>
<name>A0A8J3I6C6_9CHLR</name>
<evidence type="ECO:0000313" key="2">
    <source>
        <dbReference type="Proteomes" id="UP000612362"/>
    </source>
</evidence>
<evidence type="ECO:0000313" key="1">
    <source>
        <dbReference type="EMBL" id="GHO49461.1"/>
    </source>
</evidence>
<sequence>MSQKILLLGLTDSVLTNAQQQLTRPDLEVFLGKSVEDVRSRFSQTTIDHVFIGGKLAVETHLEIAWEVIQASDKATIHLQDRSGPEGFLSFVKAVLCGLVPN</sequence>
<keyword evidence="2" id="KW-1185">Reference proteome</keyword>
<dbReference type="AlphaFoldDB" id="A0A8J3I6C6"/>
<proteinExistence type="predicted"/>
<organism evidence="1 2">
    <name type="scientific">Ktedonospora formicarum</name>
    <dbReference type="NCBI Taxonomy" id="2778364"/>
    <lineage>
        <taxon>Bacteria</taxon>
        <taxon>Bacillati</taxon>
        <taxon>Chloroflexota</taxon>
        <taxon>Ktedonobacteria</taxon>
        <taxon>Ktedonobacterales</taxon>
        <taxon>Ktedonobacteraceae</taxon>
        <taxon>Ktedonospora</taxon>
    </lineage>
</organism>
<dbReference type="EMBL" id="BNJF01000005">
    <property type="protein sequence ID" value="GHO49461.1"/>
    <property type="molecule type" value="Genomic_DNA"/>
</dbReference>
<comment type="caution">
    <text evidence="1">The sequence shown here is derived from an EMBL/GenBank/DDBJ whole genome shotgun (WGS) entry which is preliminary data.</text>
</comment>
<gene>
    <name evidence="1" type="ORF">KSX_76240</name>
</gene>
<dbReference type="RefSeq" id="WP_220198580.1">
    <property type="nucleotide sequence ID" value="NZ_BNJF01000005.1"/>
</dbReference>